<evidence type="ECO:0000313" key="2">
    <source>
        <dbReference type="Proteomes" id="UP001152604"/>
    </source>
</evidence>
<dbReference type="EMBL" id="CAKXZS010000001">
    <property type="protein sequence ID" value="CAH2394152.1"/>
    <property type="molecule type" value="Genomic_DNA"/>
</dbReference>
<reference evidence="1" key="1">
    <citation type="submission" date="2022-03" db="EMBL/GenBank/DDBJ databases">
        <authorList>
            <person name="Brunel B."/>
        </authorList>
    </citation>
    <scope>NUCLEOTIDE SEQUENCE</scope>
    <source>
        <strain evidence="1">STM4922sample</strain>
    </source>
</reference>
<gene>
    <name evidence="1" type="ORF">MES4922_10065</name>
</gene>
<protein>
    <submittedName>
        <fullName evidence="1">Uncharacterized protein</fullName>
    </submittedName>
</protein>
<sequence>MTGEVVRKFDECSEKLTALKTTSPLRKGVTGFSKEPISGLKLIGETSLSYRSSAERHY</sequence>
<name>A0ABN8JE76_9HYPH</name>
<proteinExistence type="predicted"/>
<organism evidence="1 2">
    <name type="scientific">Mesorhizobium ventifaucium</name>
    <dbReference type="NCBI Taxonomy" id="666020"/>
    <lineage>
        <taxon>Bacteria</taxon>
        <taxon>Pseudomonadati</taxon>
        <taxon>Pseudomonadota</taxon>
        <taxon>Alphaproteobacteria</taxon>
        <taxon>Hyphomicrobiales</taxon>
        <taxon>Phyllobacteriaceae</taxon>
        <taxon>Mesorhizobium</taxon>
    </lineage>
</organism>
<dbReference type="Proteomes" id="UP001152604">
    <property type="component" value="Unassembled WGS sequence"/>
</dbReference>
<keyword evidence="2" id="KW-1185">Reference proteome</keyword>
<accession>A0ABN8JE76</accession>
<evidence type="ECO:0000313" key="1">
    <source>
        <dbReference type="EMBL" id="CAH2394152.1"/>
    </source>
</evidence>
<comment type="caution">
    <text evidence="1">The sequence shown here is derived from an EMBL/GenBank/DDBJ whole genome shotgun (WGS) entry which is preliminary data.</text>
</comment>